<dbReference type="EMBL" id="UOFS01000049">
    <property type="protein sequence ID" value="VAX01432.1"/>
    <property type="molecule type" value="Genomic_DNA"/>
</dbReference>
<dbReference type="InterPro" id="IPR036280">
    <property type="entry name" value="Multihaem_cyt_sf"/>
</dbReference>
<organism evidence="4">
    <name type="scientific">hydrothermal vent metagenome</name>
    <dbReference type="NCBI Taxonomy" id="652676"/>
    <lineage>
        <taxon>unclassified sequences</taxon>
        <taxon>metagenomes</taxon>
        <taxon>ecological metagenomes</taxon>
    </lineage>
</organism>
<dbReference type="NCBIfam" id="TIGR01905">
    <property type="entry name" value="paired_CXXCH_1"/>
    <property type="match status" value="1"/>
</dbReference>
<dbReference type="GO" id="GO:0020037">
    <property type="term" value="F:heme binding"/>
    <property type="evidence" value="ECO:0007669"/>
    <property type="project" value="InterPro"/>
</dbReference>
<accession>A0A3B1ABL9</accession>
<keyword evidence="1" id="KW-0479">Metal-binding</keyword>
<evidence type="ECO:0000256" key="1">
    <source>
        <dbReference type="ARBA" id="ARBA00022723"/>
    </source>
</evidence>
<feature type="domain" description="Cytochrome c" evidence="3">
    <location>
        <begin position="41"/>
        <end position="161"/>
    </location>
</feature>
<reference evidence="4" key="1">
    <citation type="submission" date="2018-06" db="EMBL/GenBank/DDBJ databases">
        <authorList>
            <person name="Zhirakovskaya E."/>
        </authorList>
    </citation>
    <scope>NUCLEOTIDE SEQUENCE</scope>
</reference>
<dbReference type="InterPro" id="IPR010177">
    <property type="entry name" value="Paired_CXXCH_1"/>
</dbReference>
<gene>
    <name evidence="4" type="ORF">MNBD_GAMMA22-1952</name>
</gene>
<dbReference type="SUPFAM" id="SSF48695">
    <property type="entry name" value="Multiheme cytochromes"/>
    <property type="match status" value="2"/>
</dbReference>
<dbReference type="PROSITE" id="PS51007">
    <property type="entry name" value="CYTC"/>
    <property type="match status" value="1"/>
</dbReference>
<name>A0A3B1ABL9_9ZZZZ</name>
<evidence type="ECO:0000259" key="3">
    <source>
        <dbReference type="PROSITE" id="PS51007"/>
    </source>
</evidence>
<dbReference type="GO" id="GO:0009055">
    <property type="term" value="F:electron transfer activity"/>
    <property type="evidence" value="ECO:0007669"/>
    <property type="project" value="InterPro"/>
</dbReference>
<sequence>MTTQYPQYLSIALMKFILLLTMLLNGVLVHAAISNTSHNLGTTGIGKNTYSGTAEICVFCHTPHGGDNSASVPLWNKTLAAPASYTTYDSLGTSSLDGATAPVGSVSIACLSCHDGTQAMDSVLNAPGSGAIVPSYTAGVWTGNSSPQGIALIGQDLSNDHPVGIQYGGGGITANAPAAGTNDTDFIAPNSATINGNTIWWVDTELTPNGTRQKTDMQLYTRSIAAIDGGATQPFVECASCHDPHTENSTFLRVSNAGSALCLACHTK</sequence>
<dbReference type="AlphaFoldDB" id="A0A3B1ABL9"/>
<evidence type="ECO:0000256" key="2">
    <source>
        <dbReference type="ARBA" id="ARBA00023004"/>
    </source>
</evidence>
<dbReference type="InterPro" id="IPR009056">
    <property type="entry name" value="Cyt_c-like_dom"/>
</dbReference>
<protein>
    <submittedName>
        <fullName evidence="4">Cytochrome c family protein</fullName>
    </submittedName>
</protein>
<dbReference type="GO" id="GO:0046872">
    <property type="term" value="F:metal ion binding"/>
    <property type="evidence" value="ECO:0007669"/>
    <property type="project" value="UniProtKB-KW"/>
</dbReference>
<keyword evidence="2" id="KW-0408">Iron</keyword>
<proteinExistence type="predicted"/>
<evidence type="ECO:0000313" key="4">
    <source>
        <dbReference type="EMBL" id="VAX01432.1"/>
    </source>
</evidence>
<dbReference type="Pfam" id="PF09699">
    <property type="entry name" value="Paired_CXXCH_1"/>
    <property type="match status" value="1"/>
</dbReference>